<dbReference type="GeneID" id="56038898"/>
<keyword evidence="1" id="KW-0812">Transmembrane</keyword>
<dbReference type="RefSeq" id="WP_179269650.1">
    <property type="nucleotide sequence ID" value="NZ_CP058579.1"/>
</dbReference>
<feature type="transmembrane region" description="Helical" evidence="1">
    <location>
        <begin position="7"/>
        <end position="26"/>
    </location>
</feature>
<reference evidence="2 3" key="1">
    <citation type="submission" date="2020-06" db="EMBL/GenBank/DDBJ databases">
        <title>NJ-3-1, isolated from saline soil.</title>
        <authorList>
            <person name="Cui H.L."/>
            <person name="Shi X."/>
        </authorList>
    </citation>
    <scope>NUCLEOTIDE SEQUENCE [LARGE SCALE GENOMIC DNA]</scope>
    <source>
        <strain evidence="2 3">NJ-3-1</strain>
    </source>
</reference>
<dbReference type="KEGG" id="halu:HUG12_15525"/>
<dbReference type="Proteomes" id="UP000509626">
    <property type="component" value="Chromosome"/>
</dbReference>
<keyword evidence="1" id="KW-0472">Membrane</keyword>
<feature type="transmembrane region" description="Helical" evidence="1">
    <location>
        <begin position="32"/>
        <end position="49"/>
    </location>
</feature>
<dbReference type="EMBL" id="CP058579">
    <property type="protein sequence ID" value="QLG63065.1"/>
    <property type="molecule type" value="Genomic_DNA"/>
</dbReference>
<evidence type="ECO:0000313" key="3">
    <source>
        <dbReference type="Proteomes" id="UP000509626"/>
    </source>
</evidence>
<keyword evidence="1" id="KW-1133">Transmembrane helix</keyword>
<organism evidence="2 3">
    <name type="scientific">Halorarum salinum</name>
    <dbReference type="NCBI Taxonomy" id="2743089"/>
    <lineage>
        <taxon>Archaea</taxon>
        <taxon>Methanobacteriati</taxon>
        <taxon>Methanobacteriota</taxon>
        <taxon>Stenosarchaea group</taxon>
        <taxon>Halobacteria</taxon>
        <taxon>Halobacteriales</taxon>
        <taxon>Haloferacaceae</taxon>
        <taxon>Halorarum</taxon>
    </lineage>
</organism>
<protein>
    <submittedName>
        <fullName evidence="2">Uncharacterized protein</fullName>
    </submittedName>
</protein>
<gene>
    <name evidence="2" type="ORF">HUG12_15525</name>
</gene>
<evidence type="ECO:0000256" key="1">
    <source>
        <dbReference type="SAM" id="Phobius"/>
    </source>
</evidence>
<accession>A0A7D5QLY0</accession>
<proteinExistence type="predicted"/>
<name>A0A7D5QLY0_9EURY</name>
<dbReference type="AlphaFoldDB" id="A0A7D5QLY0"/>
<evidence type="ECO:0000313" key="2">
    <source>
        <dbReference type="EMBL" id="QLG63065.1"/>
    </source>
</evidence>
<keyword evidence="3" id="KW-1185">Reference proteome</keyword>
<sequence length="61" mass="6127">MGFIGGAVGTIVGYGLGFILIFGGLFAMAGNAALGGIMIVLGLVLVLWGERSRRAALSPGF</sequence>